<name>A0A6J7JH19_9ZZZZ</name>
<dbReference type="Pfam" id="PF00977">
    <property type="entry name" value="His_biosynth"/>
    <property type="match status" value="1"/>
</dbReference>
<sequence>MRGPNFELLKEVCAATSRPVIASGGIARLEDLHRLAEMVPLGVEGAIVGRALYDGAFTLTEAIAAVEPRLDPYEWGPPRP</sequence>
<evidence type="ECO:0000313" key="1">
    <source>
        <dbReference type="EMBL" id="CAB4942690.1"/>
    </source>
</evidence>
<dbReference type="GO" id="GO:0000105">
    <property type="term" value="P:L-histidine biosynthetic process"/>
    <property type="evidence" value="ECO:0007669"/>
    <property type="project" value="InterPro"/>
</dbReference>
<reference evidence="1" key="1">
    <citation type="submission" date="2020-05" db="EMBL/GenBank/DDBJ databases">
        <authorList>
            <person name="Chiriac C."/>
            <person name="Salcher M."/>
            <person name="Ghai R."/>
            <person name="Kavagutti S V."/>
        </authorList>
    </citation>
    <scope>NUCLEOTIDE SEQUENCE</scope>
</reference>
<proteinExistence type="predicted"/>
<dbReference type="EMBL" id="CAFBNE010000024">
    <property type="protein sequence ID" value="CAB4942690.1"/>
    <property type="molecule type" value="Genomic_DNA"/>
</dbReference>
<gene>
    <name evidence="1" type="ORF">UFOPK3772_01035</name>
</gene>
<dbReference type="Gene3D" id="3.20.20.70">
    <property type="entry name" value="Aldolase class I"/>
    <property type="match status" value="1"/>
</dbReference>
<dbReference type="InterPro" id="IPR006062">
    <property type="entry name" value="His_biosynth"/>
</dbReference>
<protein>
    <submittedName>
        <fullName evidence="1">Unannotated protein</fullName>
    </submittedName>
</protein>
<accession>A0A6J7JH19</accession>
<dbReference type="InterPro" id="IPR011060">
    <property type="entry name" value="RibuloseP-bd_barrel"/>
</dbReference>
<dbReference type="InterPro" id="IPR013785">
    <property type="entry name" value="Aldolase_TIM"/>
</dbReference>
<organism evidence="1">
    <name type="scientific">freshwater metagenome</name>
    <dbReference type="NCBI Taxonomy" id="449393"/>
    <lineage>
        <taxon>unclassified sequences</taxon>
        <taxon>metagenomes</taxon>
        <taxon>ecological metagenomes</taxon>
    </lineage>
</organism>
<dbReference type="SUPFAM" id="SSF51366">
    <property type="entry name" value="Ribulose-phoshate binding barrel"/>
    <property type="match status" value="1"/>
</dbReference>
<dbReference type="AlphaFoldDB" id="A0A6J7JH19"/>